<dbReference type="FunFam" id="1.10.10.10:FF:000237">
    <property type="entry name" value="DNA-directed RNA polymerase III subunit RPC6"/>
    <property type="match status" value="1"/>
</dbReference>
<dbReference type="EMBL" id="GHBP01001815">
    <property type="protein sequence ID" value="NDJ92888.1"/>
    <property type="molecule type" value="Transcribed_RNA"/>
</dbReference>
<organism evidence="1">
    <name type="scientific">Henneguya salminicola</name>
    <name type="common">Myxosporean</name>
    <dbReference type="NCBI Taxonomy" id="69463"/>
    <lineage>
        <taxon>Eukaryota</taxon>
        <taxon>Metazoa</taxon>
        <taxon>Cnidaria</taxon>
        <taxon>Myxozoa</taxon>
        <taxon>Myxosporea</taxon>
        <taxon>Bivalvulida</taxon>
        <taxon>Platysporina</taxon>
        <taxon>Myxobolidae</taxon>
        <taxon>Henneguya</taxon>
    </lineage>
</organism>
<dbReference type="InterPro" id="IPR036390">
    <property type="entry name" value="WH_DNA-bd_sf"/>
</dbReference>
<sequence>MAFANISNVKILDYEHKYEEQFLTVCASSTDGVSDSEVLNKLPGLSMPHFVELVNKLSKNGKLDLIKRGNKLLYKSKKTTQNFVTSDVNEKLIFQSLEEAGSKGRFCL</sequence>
<dbReference type="SUPFAM" id="SSF46785">
    <property type="entry name" value="Winged helix' DNA-binding domain"/>
    <property type="match status" value="1"/>
</dbReference>
<keyword evidence="1" id="KW-0804">Transcription</keyword>
<evidence type="ECO:0000313" key="1">
    <source>
        <dbReference type="EMBL" id="NDJ92888.1"/>
    </source>
</evidence>
<dbReference type="InterPro" id="IPR007832">
    <property type="entry name" value="RNA_pol_Rpc34"/>
</dbReference>
<dbReference type="GO" id="GO:0006383">
    <property type="term" value="P:transcription by RNA polymerase III"/>
    <property type="evidence" value="ECO:0007669"/>
    <property type="project" value="InterPro"/>
</dbReference>
<name>A0A6G3MFR6_HENSL</name>
<dbReference type="Pfam" id="PF05158">
    <property type="entry name" value="RNA_pol_Rpc34"/>
    <property type="match status" value="1"/>
</dbReference>
<reference evidence="1" key="1">
    <citation type="submission" date="2018-11" db="EMBL/GenBank/DDBJ databases">
        <title>Henneguya salminicola genome and transcriptome.</title>
        <authorList>
            <person name="Yahalomi D."/>
            <person name="Atkinson S.D."/>
            <person name="Neuhof M."/>
            <person name="Chang E.S."/>
            <person name="Philippe H."/>
            <person name="Cartwright P."/>
            <person name="Bartholomew J.L."/>
            <person name="Huchon D."/>
        </authorList>
    </citation>
    <scope>NUCLEOTIDE SEQUENCE</scope>
    <source>
        <strain evidence="1">Hz1</strain>
        <tissue evidence="1">Whole</tissue>
    </source>
</reference>
<dbReference type="GO" id="GO:0005666">
    <property type="term" value="C:RNA polymerase III complex"/>
    <property type="evidence" value="ECO:0007669"/>
    <property type="project" value="InterPro"/>
</dbReference>
<dbReference type="Gene3D" id="1.10.10.10">
    <property type="entry name" value="Winged helix-like DNA-binding domain superfamily/Winged helix DNA-binding domain"/>
    <property type="match status" value="1"/>
</dbReference>
<proteinExistence type="predicted"/>
<dbReference type="InterPro" id="IPR036388">
    <property type="entry name" value="WH-like_DNA-bd_sf"/>
</dbReference>
<keyword evidence="1" id="KW-0240">DNA-directed RNA polymerase</keyword>
<protein>
    <submittedName>
        <fullName evidence="1">DNA-directed RNA polymerase III subunit RPC6 (Trinotate prediction)</fullName>
    </submittedName>
</protein>
<dbReference type="AlphaFoldDB" id="A0A6G3MFR6"/>
<accession>A0A6G3MFR6</accession>